<accession>A0ABP1RMT7</accession>
<evidence type="ECO:0008006" key="4">
    <source>
        <dbReference type="Google" id="ProtNLM"/>
    </source>
</evidence>
<dbReference type="Proteomes" id="UP001642540">
    <property type="component" value="Unassembled WGS sequence"/>
</dbReference>
<comment type="caution">
    <text evidence="2">The sequence shown here is derived from an EMBL/GenBank/DDBJ whole genome shotgun (WGS) entry which is preliminary data.</text>
</comment>
<feature type="compositionally biased region" description="Basic residues" evidence="1">
    <location>
        <begin position="63"/>
        <end position="77"/>
    </location>
</feature>
<dbReference type="EMBL" id="CAXLJM020000086">
    <property type="protein sequence ID" value="CAL8131152.1"/>
    <property type="molecule type" value="Genomic_DNA"/>
</dbReference>
<reference evidence="2 3" key="1">
    <citation type="submission" date="2024-08" db="EMBL/GenBank/DDBJ databases">
        <authorList>
            <person name="Cucini C."/>
            <person name="Frati F."/>
        </authorList>
    </citation>
    <scope>NUCLEOTIDE SEQUENCE [LARGE SCALE GENOMIC DNA]</scope>
</reference>
<feature type="compositionally biased region" description="Basic and acidic residues" evidence="1">
    <location>
        <begin position="78"/>
        <end position="91"/>
    </location>
</feature>
<evidence type="ECO:0000313" key="3">
    <source>
        <dbReference type="Proteomes" id="UP001642540"/>
    </source>
</evidence>
<sequence length="189" mass="20883">MSQPPKFPKRARLSNEDCIDFVSEDEDNHDESSLKDGPSPSSSSSARHPSTSSGAAILPVARTPRKRTLRTPSKKAKMAMDESSSQKHNRDDEENASALTSTSNPAEALKCFEPRCYLRFGSELLRDEHTAEAHGFKILPNGRIKCCFRGNTLYPPSSIERMEEMESSARIGGGDHVPGQKIENPILRI</sequence>
<organism evidence="2 3">
    <name type="scientific">Orchesella dallaii</name>
    <dbReference type="NCBI Taxonomy" id="48710"/>
    <lineage>
        <taxon>Eukaryota</taxon>
        <taxon>Metazoa</taxon>
        <taxon>Ecdysozoa</taxon>
        <taxon>Arthropoda</taxon>
        <taxon>Hexapoda</taxon>
        <taxon>Collembola</taxon>
        <taxon>Entomobryomorpha</taxon>
        <taxon>Entomobryoidea</taxon>
        <taxon>Orchesellidae</taxon>
        <taxon>Orchesellinae</taxon>
        <taxon>Orchesella</taxon>
    </lineage>
</organism>
<proteinExistence type="predicted"/>
<feature type="compositionally biased region" description="Low complexity" evidence="1">
    <location>
        <begin position="35"/>
        <end position="53"/>
    </location>
</feature>
<feature type="compositionally biased region" description="Acidic residues" evidence="1">
    <location>
        <begin position="17"/>
        <end position="29"/>
    </location>
</feature>
<feature type="region of interest" description="Disordered" evidence="1">
    <location>
        <begin position="169"/>
        <end position="189"/>
    </location>
</feature>
<evidence type="ECO:0000256" key="1">
    <source>
        <dbReference type="SAM" id="MobiDB-lite"/>
    </source>
</evidence>
<feature type="region of interest" description="Disordered" evidence="1">
    <location>
        <begin position="1"/>
        <end position="104"/>
    </location>
</feature>
<evidence type="ECO:0000313" key="2">
    <source>
        <dbReference type="EMBL" id="CAL8131152.1"/>
    </source>
</evidence>
<name>A0ABP1RMT7_9HEXA</name>
<protein>
    <recommendedName>
        <fullName evidence="4">C2H2-type domain-containing protein</fullName>
    </recommendedName>
</protein>
<gene>
    <name evidence="2" type="ORF">ODALV1_LOCUS24047</name>
</gene>
<keyword evidence="3" id="KW-1185">Reference proteome</keyword>